<comment type="caution">
    <text evidence="2">The sequence shown here is derived from an EMBL/GenBank/DDBJ whole genome shotgun (WGS) entry which is preliminary data.</text>
</comment>
<sequence length="173" mass="19987">MHLSYIRLLLLALVFRTWINDEILTAKRLRRKAERRWRASRSTTDLLPFRLCRNRVSFPLNKARCAYYTNFVSKIVSTRGNFSLNVLELIKSSTKTTCSLDPIPTKLFTECLDVLLTPITKLINLSLELGCFPLLWKRALVKPLLKKDGLDPIFKNFRPVSNLAYASKLVETV</sequence>
<accession>A0AAD9V2Q6</accession>
<evidence type="ECO:0000256" key="1">
    <source>
        <dbReference type="SAM" id="SignalP"/>
    </source>
</evidence>
<feature type="non-terminal residue" evidence="2">
    <location>
        <position position="1"/>
    </location>
</feature>
<evidence type="ECO:0000313" key="2">
    <source>
        <dbReference type="EMBL" id="KAK2559068.1"/>
    </source>
</evidence>
<dbReference type="Proteomes" id="UP001249851">
    <property type="component" value="Unassembled WGS sequence"/>
</dbReference>
<gene>
    <name evidence="2" type="ORF">P5673_018713</name>
</gene>
<dbReference type="PANTHER" id="PTHR47510:SF3">
    <property type="entry name" value="ENDO_EXONUCLEASE_PHOSPHATASE DOMAIN-CONTAINING PROTEIN"/>
    <property type="match status" value="1"/>
</dbReference>
<keyword evidence="3" id="KW-1185">Reference proteome</keyword>
<feature type="chain" id="PRO_5042092847" description="Reverse transcriptase domain-containing protein" evidence="1">
    <location>
        <begin position="20"/>
        <end position="173"/>
    </location>
</feature>
<dbReference type="AlphaFoldDB" id="A0AAD9V2Q6"/>
<evidence type="ECO:0008006" key="4">
    <source>
        <dbReference type="Google" id="ProtNLM"/>
    </source>
</evidence>
<protein>
    <recommendedName>
        <fullName evidence="4">Reverse transcriptase domain-containing protein</fullName>
    </recommendedName>
</protein>
<dbReference type="EMBL" id="JARQWQ010000042">
    <property type="protein sequence ID" value="KAK2559068.1"/>
    <property type="molecule type" value="Genomic_DNA"/>
</dbReference>
<reference evidence="2" key="1">
    <citation type="journal article" date="2023" name="G3 (Bethesda)">
        <title>Whole genome assembly and annotation of the endangered Caribbean coral Acropora cervicornis.</title>
        <authorList>
            <person name="Selwyn J.D."/>
            <person name="Vollmer S.V."/>
        </authorList>
    </citation>
    <scope>NUCLEOTIDE SEQUENCE</scope>
    <source>
        <strain evidence="2">K2</strain>
    </source>
</reference>
<organism evidence="2 3">
    <name type="scientific">Acropora cervicornis</name>
    <name type="common">Staghorn coral</name>
    <dbReference type="NCBI Taxonomy" id="6130"/>
    <lineage>
        <taxon>Eukaryota</taxon>
        <taxon>Metazoa</taxon>
        <taxon>Cnidaria</taxon>
        <taxon>Anthozoa</taxon>
        <taxon>Hexacorallia</taxon>
        <taxon>Scleractinia</taxon>
        <taxon>Astrocoeniina</taxon>
        <taxon>Acroporidae</taxon>
        <taxon>Acropora</taxon>
    </lineage>
</organism>
<dbReference type="PANTHER" id="PTHR47510">
    <property type="entry name" value="REVERSE TRANSCRIPTASE DOMAIN-CONTAINING PROTEIN"/>
    <property type="match status" value="1"/>
</dbReference>
<feature type="signal peptide" evidence="1">
    <location>
        <begin position="1"/>
        <end position="19"/>
    </location>
</feature>
<reference evidence="2" key="2">
    <citation type="journal article" date="2023" name="Science">
        <title>Genomic signatures of disease resistance in endangered staghorn corals.</title>
        <authorList>
            <person name="Vollmer S.V."/>
            <person name="Selwyn J.D."/>
            <person name="Despard B.A."/>
            <person name="Roesel C.L."/>
        </authorList>
    </citation>
    <scope>NUCLEOTIDE SEQUENCE</scope>
    <source>
        <strain evidence="2">K2</strain>
    </source>
</reference>
<keyword evidence="1" id="KW-0732">Signal</keyword>
<evidence type="ECO:0000313" key="3">
    <source>
        <dbReference type="Proteomes" id="UP001249851"/>
    </source>
</evidence>
<proteinExistence type="predicted"/>
<name>A0AAD9V2Q6_ACRCE</name>